<gene>
    <name evidence="1" type="primary">ABSGL_06339.1 scaffold 8126</name>
</gene>
<name>A0A163JP98_ABSGL</name>
<sequence>MDCKYTRVTSKTDQKLTDDLLGNVDDINVPITEENLEIMALVDGGANFSSLDQTFCVENKIPYVKYGDPETIILADTDVNDYIYGNTEPLTIFYISKTYTAQLDVMRLNRYRGLTKDFAIA</sequence>
<evidence type="ECO:0000313" key="2">
    <source>
        <dbReference type="Proteomes" id="UP000078561"/>
    </source>
</evidence>
<evidence type="ECO:0008006" key="3">
    <source>
        <dbReference type="Google" id="ProtNLM"/>
    </source>
</evidence>
<protein>
    <recommendedName>
        <fullName evidence="3">Peptidase A2 domain-containing protein</fullName>
    </recommendedName>
</protein>
<organism evidence="1">
    <name type="scientific">Absidia glauca</name>
    <name type="common">Pin mould</name>
    <dbReference type="NCBI Taxonomy" id="4829"/>
    <lineage>
        <taxon>Eukaryota</taxon>
        <taxon>Fungi</taxon>
        <taxon>Fungi incertae sedis</taxon>
        <taxon>Mucoromycota</taxon>
        <taxon>Mucoromycotina</taxon>
        <taxon>Mucoromycetes</taxon>
        <taxon>Mucorales</taxon>
        <taxon>Cunninghamellaceae</taxon>
        <taxon>Absidia</taxon>
    </lineage>
</organism>
<keyword evidence="2" id="KW-1185">Reference proteome</keyword>
<evidence type="ECO:0000313" key="1">
    <source>
        <dbReference type="EMBL" id="SAM00624.1"/>
    </source>
</evidence>
<dbReference type="EMBL" id="LT553327">
    <property type="protein sequence ID" value="SAM00624.1"/>
    <property type="molecule type" value="Genomic_DNA"/>
</dbReference>
<accession>A0A163JP98</accession>
<dbReference type="InParanoid" id="A0A163JP98"/>
<reference evidence="1" key="1">
    <citation type="submission" date="2016-04" db="EMBL/GenBank/DDBJ databases">
        <authorList>
            <person name="Evans L.H."/>
            <person name="Alamgir A."/>
            <person name="Owens N."/>
            <person name="Weber N.D."/>
            <person name="Virtaneva K."/>
            <person name="Barbian K."/>
            <person name="Babar A."/>
            <person name="Rosenke K."/>
        </authorList>
    </citation>
    <scope>NUCLEOTIDE SEQUENCE [LARGE SCALE GENOMIC DNA]</scope>
    <source>
        <strain evidence="1">CBS 101.48</strain>
    </source>
</reference>
<proteinExistence type="predicted"/>
<dbReference type="Proteomes" id="UP000078561">
    <property type="component" value="Unassembled WGS sequence"/>
</dbReference>
<dbReference type="AlphaFoldDB" id="A0A163JP98"/>